<evidence type="ECO:0000313" key="1">
    <source>
        <dbReference type="EMBL" id="MBA9088852.1"/>
    </source>
</evidence>
<dbReference type="InterPro" id="IPR057895">
    <property type="entry name" value="Mom"/>
</dbReference>
<gene>
    <name evidence="1" type="ORF">FHR92_005399</name>
</gene>
<dbReference type="Proteomes" id="UP000567067">
    <property type="component" value="Unassembled WGS sequence"/>
</dbReference>
<sequence>MRIEVTTSTELDRWVSERHYLQSSPAGARLRLWIIDSNGDRIGAMMWGRPTARSLDSVNLLELTRMYLIDDTEPFAESKALSMARKYIRKHYPQIKGLLAYSSTGEGHAGTVYLADGWFPFGYTKQRKQGWSNRDQRTDRDNSRKIRWLRSP</sequence>
<reference evidence="1 2" key="1">
    <citation type="submission" date="2020-08" db="EMBL/GenBank/DDBJ databases">
        <title>Genomic Encyclopedia of Type Strains, Phase III (KMG-III): the genomes of soil and plant-associated and newly described type strains.</title>
        <authorList>
            <person name="Whitman W."/>
        </authorList>
    </citation>
    <scope>NUCLEOTIDE SEQUENCE [LARGE SCALE GENOMIC DNA]</scope>
    <source>
        <strain evidence="1 2">CECT 8693</strain>
    </source>
</reference>
<evidence type="ECO:0000313" key="2">
    <source>
        <dbReference type="Proteomes" id="UP000567067"/>
    </source>
</evidence>
<dbReference type="AlphaFoldDB" id="A0A7W3SZ62"/>
<name>A0A7W3SZ62_9BACL</name>
<accession>A0A7W3SZ62</accession>
<comment type="caution">
    <text evidence="1">The sequence shown here is derived from an EMBL/GenBank/DDBJ whole genome shotgun (WGS) entry which is preliminary data.</text>
</comment>
<evidence type="ECO:0008006" key="3">
    <source>
        <dbReference type="Google" id="ProtNLM"/>
    </source>
</evidence>
<keyword evidence="2" id="KW-1185">Reference proteome</keyword>
<organism evidence="1 2">
    <name type="scientific">Fontibacillus solani</name>
    <dbReference type="NCBI Taxonomy" id="1572857"/>
    <lineage>
        <taxon>Bacteria</taxon>
        <taxon>Bacillati</taxon>
        <taxon>Bacillota</taxon>
        <taxon>Bacilli</taxon>
        <taxon>Bacillales</taxon>
        <taxon>Paenibacillaceae</taxon>
        <taxon>Fontibacillus</taxon>
    </lineage>
</organism>
<dbReference type="EMBL" id="JACJIP010000080">
    <property type="protein sequence ID" value="MBA9088852.1"/>
    <property type="molecule type" value="Genomic_DNA"/>
</dbReference>
<dbReference type="Pfam" id="PF25680">
    <property type="entry name" value="Mom"/>
    <property type="match status" value="1"/>
</dbReference>
<dbReference type="RefSeq" id="WP_182540696.1">
    <property type="nucleotide sequence ID" value="NZ_JACJIP010000080.1"/>
</dbReference>
<proteinExistence type="predicted"/>
<protein>
    <recommendedName>
        <fullName evidence="3">N-acetyltransferase domain-containing protein</fullName>
    </recommendedName>
</protein>